<evidence type="ECO:0000256" key="3">
    <source>
        <dbReference type="ARBA" id="ARBA00022676"/>
    </source>
</evidence>
<evidence type="ECO:0000256" key="4">
    <source>
        <dbReference type="ARBA" id="ARBA00022679"/>
    </source>
</evidence>
<feature type="transmembrane region" description="Helical" evidence="8">
    <location>
        <begin position="274"/>
        <end position="291"/>
    </location>
</feature>
<keyword evidence="7 8" id="KW-0472">Membrane</keyword>
<name>A0A1F8HB79_9BACT</name>
<dbReference type="GO" id="GO:0009103">
    <property type="term" value="P:lipopolysaccharide biosynthetic process"/>
    <property type="evidence" value="ECO:0007669"/>
    <property type="project" value="UniProtKB-ARBA"/>
</dbReference>
<feature type="transmembrane region" description="Helical" evidence="8">
    <location>
        <begin position="81"/>
        <end position="98"/>
    </location>
</feature>
<evidence type="ECO:0000313" key="11">
    <source>
        <dbReference type="Proteomes" id="UP000177745"/>
    </source>
</evidence>
<dbReference type="Pfam" id="PF13231">
    <property type="entry name" value="PMT_2"/>
    <property type="match status" value="1"/>
</dbReference>
<evidence type="ECO:0000256" key="5">
    <source>
        <dbReference type="ARBA" id="ARBA00022692"/>
    </source>
</evidence>
<dbReference type="GO" id="GO:0005886">
    <property type="term" value="C:plasma membrane"/>
    <property type="evidence" value="ECO:0007669"/>
    <property type="project" value="UniProtKB-SubCell"/>
</dbReference>
<feature type="transmembrane region" description="Helical" evidence="8">
    <location>
        <begin position="242"/>
        <end position="262"/>
    </location>
</feature>
<feature type="transmembrane region" description="Helical" evidence="8">
    <location>
        <begin position="338"/>
        <end position="357"/>
    </location>
</feature>
<dbReference type="GO" id="GO:0016763">
    <property type="term" value="F:pentosyltransferase activity"/>
    <property type="evidence" value="ECO:0007669"/>
    <property type="project" value="TreeGrafter"/>
</dbReference>
<feature type="domain" description="Glycosyltransferase RgtA/B/C/D-like" evidence="9">
    <location>
        <begin position="21"/>
        <end position="138"/>
    </location>
</feature>
<feature type="transmembrane region" description="Helical" evidence="8">
    <location>
        <begin position="163"/>
        <end position="182"/>
    </location>
</feature>
<sequence length="361" mass="41485">MGMLKTKKQELAIFLIIVGVAAFFRLYQLDTLRISSATVGILTVIGLYFLVKELFEWRLAAIASFLTATSFWHVNFSRMESAAIIIPFTLVYSFYLLGKGLKKASLPYFFVAGIFGGLGFYTNSLCVAPIITIFLFLNYWWYLKKDFSHDKYEYAKTKLLQGFVVFAFTIFIVALPLGIYFWQHQEELLARIPNSLTINNVVKTLGMFNFTGDWNPAHNTTGSTEFLGWLKHSQETTPSPMLPWPIGVFFAVGFINEFIHWLKRKHGHFSTAHTLLFAWFFVTLIPGFLSATAPDALLTIGALPVVMIFTARGIWWFFNKLSSWYGMRDTHSKHEAHAITALVMIIFLFSVGFMEYWRYFK</sequence>
<feature type="transmembrane region" description="Helical" evidence="8">
    <location>
        <begin position="297"/>
        <end position="318"/>
    </location>
</feature>
<protein>
    <recommendedName>
        <fullName evidence="9">Glycosyltransferase RgtA/B/C/D-like domain-containing protein</fullName>
    </recommendedName>
</protein>
<evidence type="ECO:0000256" key="6">
    <source>
        <dbReference type="ARBA" id="ARBA00022989"/>
    </source>
</evidence>
<keyword evidence="2" id="KW-1003">Cell membrane</keyword>
<feature type="transmembrane region" description="Helical" evidence="8">
    <location>
        <begin position="34"/>
        <end position="51"/>
    </location>
</feature>
<evidence type="ECO:0000256" key="8">
    <source>
        <dbReference type="SAM" id="Phobius"/>
    </source>
</evidence>
<keyword evidence="5 8" id="KW-0812">Transmembrane</keyword>
<dbReference type="PANTHER" id="PTHR33908">
    <property type="entry name" value="MANNOSYLTRANSFERASE YKCB-RELATED"/>
    <property type="match status" value="1"/>
</dbReference>
<proteinExistence type="predicted"/>
<feature type="transmembrane region" description="Helical" evidence="8">
    <location>
        <begin position="12"/>
        <end position="28"/>
    </location>
</feature>
<evidence type="ECO:0000256" key="2">
    <source>
        <dbReference type="ARBA" id="ARBA00022475"/>
    </source>
</evidence>
<dbReference type="PANTHER" id="PTHR33908:SF11">
    <property type="entry name" value="MEMBRANE PROTEIN"/>
    <property type="match status" value="1"/>
</dbReference>
<keyword evidence="4" id="KW-0808">Transferase</keyword>
<feature type="transmembrane region" description="Helical" evidence="8">
    <location>
        <begin position="58"/>
        <end position="75"/>
    </location>
</feature>
<gene>
    <name evidence="10" type="ORF">A3G51_03145</name>
</gene>
<dbReference type="EMBL" id="MGKY01000005">
    <property type="protein sequence ID" value="OGN34189.1"/>
    <property type="molecule type" value="Genomic_DNA"/>
</dbReference>
<comment type="subcellular location">
    <subcellularLocation>
        <location evidence="1">Cell membrane</location>
        <topology evidence="1">Multi-pass membrane protein</topology>
    </subcellularLocation>
</comment>
<dbReference type="Proteomes" id="UP000177745">
    <property type="component" value="Unassembled WGS sequence"/>
</dbReference>
<accession>A0A1F8HB79</accession>
<feature type="transmembrane region" description="Helical" evidence="8">
    <location>
        <begin position="105"/>
        <end position="121"/>
    </location>
</feature>
<dbReference type="InterPro" id="IPR038731">
    <property type="entry name" value="RgtA/B/C-like"/>
</dbReference>
<keyword evidence="3" id="KW-0328">Glycosyltransferase</keyword>
<dbReference type="AlphaFoldDB" id="A0A1F8HB79"/>
<evidence type="ECO:0000259" key="9">
    <source>
        <dbReference type="Pfam" id="PF13231"/>
    </source>
</evidence>
<evidence type="ECO:0000256" key="1">
    <source>
        <dbReference type="ARBA" id="ARBA00004651"/>
    </source>
</evidence>
<comment type="caution">
    <text evidence="10">The sequence shown here is derived from an EMBL/GenBank/DDBJ whole genome shotgun (WGS) entry which is preliminary data.</text>
</comment>
<keyword evidence="6 8" id="KW-1133">Transmembrane helix</keyword>
<evidence type="ECO:0000313" key="10">
    <source>
        <dbReference type="EMBL" id="OGN34189.1"/>
    </source>
</evidence>
<reference evidence="10 11" key="1">
    <citation type="journal article" date="2016" name="Nat. Commun.">
        <title>Thousands of microbial genomes shed light on interconnected biogeochemical processes in an aquifer system.</title>
        <authorList>
            <person name="Anantharaman K."/>
            <person name="Brown C.T."/>
            <person name="Hug L.A."/>
            <person name="Sharon I."/>
            <person name="Castelle C.J."/>
            <person name="Probst A.J."/>
            <person name="Thomas B.C."/>
            <person name="Singh A."/>
            <person name="Wilkins M.J."/>
            <person name="Karaoz U."/>
            <person name="Brodie E.L."/>
            <person name="Williams K.H."/>
            <person name="Hubbard S.S."/>
            <person name="Banfield J.F."/>
        </authorList>
    </citation>
    <scope>NUCLEOTIDE SEQUENCE [LARGE SCALE GENOMIC DNA]</scope>
</reference>
<dbReference type="InterPro" id="IPR050297">
    <property type="entry name" value="LipidA_mod_glycosyltrf_83"/>
</dbReference>
<organism evidence="10 11">
    <name type="scientific">Candidatus Yanofskybacteria bacterium RIFCSPLOWO2_12_FULL_43_11b</name>
    <dbReference type="NCBI Taxonomy" id="1802710"/>
    <lineage>
        <taxon>Bacteria</taxon>
        <taxon>Candidatus Yanofskyibacteriota</taxon>
    </lineage>
</organism>
<evidence type="ECO:0000256" key="7">
    <source>
        <dbReference type="ARBA" id="ARBA00023136"/>
    </source>
</evidence>